<dbReference type="InterPro" id="IPR032710">
    <property type="entry name" value="NTF2-like_dom_sf"/>
</dbReference>
<dbReference type="KEGG" id="senf:GJR95_05200"/>
<evidence type="ECO:0000313" key="3">
    <source>
        <dbReference type="EMBL" id="QHV94452.1"/>
    </source>
</evidence>
<evidence type="ECO:0000259" key="2">
    <source>
        <dbReference type="Pfam" id="PF14534"/>
    </source>
</evidence>
<dbReference type="EMBL" id="CP045997">
    <property type="protein sequence ID" value="QHV94452.1"/>
    <property type="molecule type" value="Genomic_DNA"/>
</dbReference>
<reference evidence="3 4" key="1">
    <citation type="submission" date="2019-11" db="EMBL/GenBank/DDBJ databases">
        <title>Spirosoma endbachense sp. nov., isolated from a natural salt meadow.</title>
        <authorList>
            <person name="Rojas J."/>
            <person name="Ambika Manirajan B."/>
            <person name="Ratering S."/>
            <person name="Suarez C."/>
            <person name="Geissler-Plaum R."/>
            <person name="Schnell S."/>
        </authorList>
    </citation>
    <scope>NUCLEOTIDE SEQUENCE [LARGE SCALE GENOMIC DNA]</scope>
    <source>
        <strain evidence="3 4">I-24</strain>
    </source>
</reference>
<dbReference type="SUPFAM" id="SSF54427">
    <property type="entry name" value="NTF2-like"/>
    <property type="match status" value="1"/>
</dbReference>
<feature type="chain" id="PRO_5026708613" evidence="1">
    <location>
        <begin position="20"/>
        <end position="152"/>
    </location>
</feature>
<dbReference type="InterPro" id="IPR027843">
    <property type="entry name" value="DUF4440"/>
</dbReference>
<keyword evidence="4" id="KW-1185">Reference proteome</keyword>
<dbReference type="Pfam" id="PF14534">
    <property type="entry name" value="DUF4440"/>
    <property type="match status" value="1"/>
</dbReference>
<dbReference type="RefSeq" id="WP_162384872.1">
    <property type="nucleotide sequence ID" value="NZ_CP045997.1"/>
</dbReference>
<accession>A0A6P1VQQ6</accession>
<evidence type="ECO:0000256" key="1">
    <source>
        <dbReference type="SAM" id="SignalP"/>
    </source>
</evidence>
<evidence type="ECO:0000313" key="4">
    <source>
        <dbReference type="Proteomes" id="UP000464577"/>
    </source>
</evidence>
<proteinExistence type="predicted"/>
<organism evidence="3 4">
    <name type="scientific">Spirosoma endbachense</name>
    <dbReference type="NCBI Taxonomy" id="2666025"/>
    <lineage>
        <taxon>Bacteria</taxon>
        <taxon>Pseudomonadati</taxon>
        <taxon>Bacteroidota</taxon>
        <taxon>Cytophagia</taxon>
        <taxon>Cytophagales</taxon>
        <taxon>Cytophagaceae</taxon>
        <taxon>Spirosoma</taxon>
    </lineage>
</organism>
<sequence length="152" mass="16546">MKSLLLILFFIAGTNPLLAQSSSSGSASVNADQLPSVTLPPEIDRVLRDYERAWKAKDTKALVALFVPDGFVMQPQRPPVRGHAGLEQAYRGAGGPLYLRALSFAQSGSVGYIIGAYRYQETGADVGKFILALRQGENNRWFIAADMDNSIK</sequence>
<dbReference type="Gene3D" id="3.10.450.50">
    <property type="match status" value="1"/>
</dbReference>
<dbReference type="Proteomes" id="UP000464577">
    <property type="component" value="Chromosome"/>
</dbReference>
<keyword evidence="1" id="KW-0732">Signal</keyword>
<name>A0A6P1VQQ6_9BACT</name>
<gene>
    <name evidence="3" type="ORF">GJR95_05200</name>
</gene>
<feature type="signal peptide" evidence="1">
    <location>
        <begin position="1"/>
        <end position="19"/>
    </location>
</feature>
<dbReference type="AlphaFoldDB" id="A0A6P1VQQ6"/>
<protein>
    <submittedName>
        <fullName evidence="3">DUF4440 domain-containing protein</fullName>
    </submittedName>
</protein>
<feature type="domain" description="DUF4440" evidence="2">
    <location>
        <begin position="43"/>
        <end position="141"/>
    </location>
</feature>